<dbReference type="EMBL" id="AJWZ01003228">
    <property type="protein sequence ID" value="EKC68809.1"/>
    <property type="molecule type" value="Genomic_DNA"/>
</dbReference>
<dbReference type="InterPro" id="IPR036157">
    <property type="entry name" value="dUTPase-like_sf"/>
</dbReference>
<keyword evidence="1 5" id="KW-0378">Hydrolase</keyword>
<dbReference type="GO" id="GO:0004170">
    <property type="term" value="F:dUTP diphosphatase activity"/>
    <property type="evidence" value="ECO:0007669"/>
    <property type="project" value="InterPro"/>
</dbReference>
<dbReference type="GO" id="GO:0006226">
    <property type="term" value="P:dUMP biosynthetic process"/>
    <property type="evidence" value="ECO:0007669"/>
    <property type="project" value="InterPro"/>
</dbReference>
<sequence length="145" mass="15701">MKIVKVRNVKTPTRGTGLSAGLDFYIPEDFEAKQIWPGESINIPSGIRAQIPRGCALIMFNKSGIATKHQLQVGACVVDEDYQGEIHLHVMNVGKEVVILKPGMKLVQGLVMPVFYTGVEVLESEAELFPQSTERGAGGFGSTGE</sequence>
<evidence type="ECO:0000313" key="5">
    <source>
        <dbReference type="EMBL" id="EKC70116.1"/>
    </source>
</evidence>
<dbReference type="CDD" id="cd07557">
    <property type="entry name" value="trimeric_dUTPase"/>
    <property type="match status" value="1"/>
</dbReference>
<dbReference type="GO" id="GO:0000287">
    <property type="term" value="F:magnesium ion binding"/>
    <property type="evidence" value="ECO:0007669"/>
    <property type="project" value="InterPro"/>
</dbReference>
<organism evidence="5">
    <name type="scientific">human gut metagenome</name>
    <dbReference type="NCBI Taxonomy" id="408170"/>
    <lineage>
        <taxon>unclassified sequences</taxon>
        <taxon>metagenomes</taxon>
        <taxon>organismal metagenomes</taxon>
    </lineage>
</organism>
<evidence type="ECO:0000256" key="1">
    <source>
        <dbReference type="ARBA" id="ARBA00022801"/>
    </source>
</evidence>
<accession>K1UF43</accession>
<dbReference type="SUPFAM" id="SSF51283">
    <property type="entry name" value="dUTPase-like"/>
    <property type="match status" value="1"/>
</dbReference>
<dbReference type="InterPro" id="IPR033704">
    <property type="entry name" value="dUTPase_trimeric"/>
</dbReference>
<dbReference type="EC" id="3.5.4.13" evidence="5"/>
<feature type="domain" description="dUTPase-like" evidence="3">
    <location>
        <begin position="8"/>
        <end position="144"/>
    </location>
</feature>
<protein>
    <submittedName>
        <fullName evidence="5">Protein containing DeoxyUTP pyrophosphatase domain protein</fullName>
        <ecNumber evidence="5">3.5.4.13</ecNumber>
    </submittedName>
</protein>
<keyword evidence="2" id="KW-0546">Nucleotide metabolism</keyword>
<dbReference type="NCBIfam" id="TIGR00576">
    <property type="entry name" value="dut"/>
    <property type="match status" value="1"/>
</dbReference>
<dbReference type="PANTHER" id="PTHR11241:SF12">
    <property type="entry name" value="INACTIVE DEOXYURIDINE 5'-TRIPHOSPHATE NUCLEOTIDOHYDROLASE-LIKE PROTEIN FLJ16323-RELATED"/>
    <property type="match status" value="1"/>
</dbReference>
<dbReference type="GO" id="GO:0008829">
    <property type="term" value="F:dCTP deaminase activity"/>
    <property type="evidence" value="ECO:0007669"/>
    <property type="project" value="UniProtKB-EC"/>
</dbReference>
<dbReference type="EMBL" id="AJWY01005258">
    <property type="protein sequence ID" value="EKC70116.1"/>
    <property type="molecule type" value="Genomic_DNA"/>
</dbReference>
<comment type="caution">
    <text evidence="5">The sequence shown here is derived from an EMBL/GenBank/DDBJ whole genome shotgun (WGS) entry which is preliminary data.</text>
</comment>
<reference evidence="5" key="1">
    <citation type="journal article" date="2013" name="Environ. Microbiol.">
        <title>Microbiota from the distal guts of lean and obese adolescents exhibit partial functional redundancy besides clear differences in community structure.</title>
        <authorList>
            <person name="Ferrer M."/>
            <person name="Ruiz A."/>
            <person name="Lanza F."/>
            <person name="Haange S.B."/>
            <person name="Oberbach A."/>
            <person name="Till H."/>
            <person name="Bargiela R."/>
            <person name="Campoy C."/>
            <person name="Segura M.T."/>
            <person name="Richter M."/>
            <person name="von Bergen M."/>
            <person name="Seifert J."/>
            <person name="Suarez A."/>
        </authorList>
    </citation>
    <scope>NUCLEOTIDE SEQUENCE</scope>
</reference>
<dbReference type="GO" id="GO:0046081">
    <property type="term" value="P:dUTP catabolic process"/>
    <property type="evidence" value="ECO:0007669"/>
    <property type="project" value="InterPro"/>
</dbReference>
<dbReference type="PANTHER" id="PTHR11241">
    <property type="entry name" value="DEOXYURIDINE 5'-TRIPHOSPHATE NUCLEOTIDOHYDROLASE"/>
    <property type="match status" value="1"/>
</dbReference>
<dbReference type="Gene3D" id="2.70.40.10">
    <property type="match status" value="1"/>
</dbReference>
<dbReference type="Pfam" id="PF00692">
    <property type="entry name" value="dUTPase"/>
    <property type="match status" value="1"/>
</dbReference>
<proteinExistence type="predicted"/>
<evidence type="ECO:0000259" key="3">
    <source>
        <dbReference type="Pfam" id="PF00692"/>
    </source>
</evidence>
<evidence type="ECO:0000313" key="4">
    <source>
        <dbReference type="EMBL" id="EKC68809.1"/>
    </source>
</evidence>
<dbReference type="AlphaFoldDB" id="K1UF43"/>
<dbReference type="InterPro" id="IPR008181">
    <property type="entry name" value="dUTPase"/>
</dbReference>
<dbReference type="InterPro" id="IPR029054">
    <property type="entry name" value="dUTPase-like"/>
</dbReference>
<gene>
    <name evidence="5" type="ORF">LEA_07943</name>
    <name evidence="4" type="ORF">OBE_04746</name>
</gene>
<evidence type="ECO:0000256" key="2">
    <source>
        <dbReference type="ARBA" id="ARBA00023080"/>
    </source>
</evidence>
<name>K1UF43_9ZZZZ</name>